<evidence type="ECO:0000256" key="5">
    <source>
        <dbReference type="ARBA" id="ARBA00022777"/>
    </source>
</evidence>
<dbReference type="InterPro" id="IPR000014">
    <property type="entry name" value="PAS"/>
</dbReference>
<dbReference type="InterPro" id="IPR003594">
    <property type="entry name" value="HATPase_dom"/>
</dbReference>
<organism evidence="8">
    <name type="scientific">hydrocarbon metagenome</name>
    <dbReference type="NCBI Taxonomy" id="938273"/>
    <lineage>
        <taxon>unclassified sequences</taxon>
        <taxon>metagenomes</taxon>
        <taxon>ecological metagenomes</taxon>
    </lineage>
</organism>
<dbReference type="SUPFAM" id="SSF55785">
    <property type="entry name" value="PYP-like sensor domain (PAS domain)"/>
    <property type="match status" value="1"/>
</dbReference>
<dbReference type="PROSITE" id="PS50113">
    <property type="entry name" value="PAC"/>
    <property type="match status" value="1"/>
</dbReference>
<proteinExistence type="predicted"/>
<dbReference type="InterPro" id="IPR036890">
    <property type="entry name" value="HATPase_C_sf"/>
</dbReference>
<dbReference type="PROSITE" id="PS50109">
    <property type="entry name" value="HIS_KIN"/>
    <property type="match status" value="1"/>
</dbReference>
<dbReference type="InterPro" id="IPR035965">
    <property type="entry name" value="PAS-like_dom_sf"/>
</dbReference>
<dbReference type="EC" id="2.7.13.3" evidence="2"/>
<evidence type="ECO:0000256" key="2">
    <source>
        <dbReference type="ARBA" id="ARBA00012438"/>
    </source>
</evidence>
<dbReference type="Gene3D" id="3.30.450.20">
    <property type="entry name" value="PAS domain"/>
    <property type="match status" value="1"/>
</dbReference>
<reference evidence="8" key="1">
    <citation type="journal article" date="2015" name="Proc. Natl. Acad. Sci. U.S.A.">
        <title>Networks of energetic and metabolic interactions define dynamics in microbial communities.</title>
        <authorList>
            <person name="Embree M."/>
            <person name="Liu J.K."/>
            <person name="Al-Bassam M.M."/>
            <person name="Zengler K."/>
        </authorList>
    </citation>
    <scope>NUCLEOTIDE SEQUENCE</scope>
</reference>
<dbReference type="GO" id="GO:0004673">
    <property type="term" value="F:protein histidine kinase activity"/>
    <property type="evidence" value="ECO:0007669"/>
    <property type="project" value="UniProtKB-EC"/>
</dbReference>
<dbReference type="SMART" id="SM00387">
    <property type="entry name" value="HATPase_c"/>
    <property type="match status" value="1"/>
</dbReference>
<dbReference type="InterPro" id="IPR005467">
    <property type="entry name" value="His_kinase_dom"/>
</dbReference>
<dbReference type="PANTHER" id="PTHR43304">
    <property type="entry name" value="PHYTOCHROME-LIKE PROTEIN CPH1"/>
    <property type="match status" value="1"/>
</dbReference>
<protein>
    <recommendedName>
        <fullName evidence="2">histidine kinase</fullName>
        <ecNumber evidence="2">2.7.13.3</ecNumber>
    </recommendedName>
</protein>
<evidence type="ECO:0000313" key="8">
    <source>
        <dbReference type="EMBL" id="KUG10014.1"/>
    </source>
</evidence>
<dbReference type="EMBL" id="LNQE01001747">
    <property type="protein sequence ID" value="KUG10014.1"/>
    <property type="molecule type" value="Genomic_DNA"/>
</dbReference>
<sequence>MLYRDNPAMFFTLSPDRTIRSVNQFGAGKLGYMSDELEGLSFEAIVHSSDRSALAEVVDSCLLTPWQVHQAHIRARRRDGSLLWLDVSARAVGRPDDGAMVLTVCQDVTERKRAEEALQQATKKLNMLDFITFNDIQNTVFCLSGYLELEREKQSDSQIRAYLDSQASFVRRIEDSLRFTRDYQSLGIYPPTWQDVHQVFLFAISHLDPGTLTREIAVDNLHFFADPLLEKVFFNLAKNVIDHGQNATAISLTYEKTDASLTLIFADDGIGIPDDRKETVFQRSATGKEGMGLFLSREILEITGITIRETGVFGSGARFEIRVPKGGYRFTGKS</sequence>
<feature type="domain" description="PAC" evidence="7">
    <location>
        <begin position="69"/>
        <end position="120"/>
    </location>
</feature>
<comment type="catalytic activity">
    <reaction evidence="1">
        <text>ATP + protein L-histidine = ADP + protein N-phospho-L-histidine.</text>
        <dbReference type="EC" id="2.7.13.3"/>
    </reaction>
</comment>
<evidence type="ECO:0000256" key="3">
    <source>
        <dbReference type="ARBA" id="ARBA00022553"/>
    </source>
</evidence>
<accession>A0A0W8ENT5</accession>
<dbReference type="InterPro" id="IPR013655">
    <property type="entry name" value="PAS_fold_3"/>
</dbReference>
<evidence type="ECO:0000256" key="1">
    <source>
        <dbReference type="ARBA" id="ARBA00000085"/>
    </source>
</evidence>
<dbReference type="InterPro" id="IPR001610">
    <property type="entry name" value="PAC"/>
</dbReference>
<name>A0A0W8ENT5_9ZZZZ</name>
<keyword evidence="4" id="KW-0808">Transferase</keyword>
<dbReference type="Pfam" id="PF08447">
    <property type="entry name" value="PAS_3"/>
    <property type="match status" value="1"/>
</dbReference>
<dbReference type="PRINTS" id="PR00344">
    <property type="entry name" value="BCTRLSENSOR"/>
</dbReference>
<keyword evidence="3" id="KW-0597">Phosphoprotein</keyword>
<keyword evidence="5 8" id="KW-0418">Kinase</keyword>
<dbReference type="NCBIfam" id="TIGR00229">
    <property type="entry name" value="sensory_box"/>
    <property type="match status" value="1"/>
</dbReference>
<dbReference type="SUPFAM" id="SSF55874">
    <property type="entry name" value="ATPase domain of HSP90 chaperone/DNA topoisomerase II/histidine kinase"/>
    <property type="match status" value="1"/>
</dbReference>
<evidence type="ECO:0000259" key="7">
    <source>
        <dbReference type="PROSITE" id="PS50113"/>
    </source>
</evidence>
<evidence type="ECO:0000259" key="6">
    <source>
        <dbReference type="PROSITE" id="PS50109"/>
    </source>
</evidence>
<dbReference type="Gene3D" id="3.30.565.10">
    <property type="entry name" value="Histidine kinase-like ATPase, C-terminal domain"/>
    <property type="match status" value="1"/>
</dbReference>
<dbReference type="InterPro" id="IPR004358">
    <property type="entry name" value="Sig_transdc_His_kin-like_C"/>
</dbReference>
<dbReference type="AlphaFoldDB" id="A0A0W8ENT5"/>
<dbReference type="InterPro" id="IPR000700">
    <property type="entry name" value="PAS-assoc_C"/>
</dbReference>
<comment type="caution">
    <text evidence="8">The sequence shown here is derived from an EMBL/GenBank/DDBJ whole genome shotgun (WGS) entry which is preliminary data.</text>
</comment>
<feature type="domain" description="Histidine kinase" evidence="6">
    <location>
        <begin position="229"/>
        <end position="327"/>
    </location>
</feature>
<dbReference type="Pfam" id="PF02518">
    <property type="entry name" value="HATPase_c"/>
    <property type="match status" value="1"/>
</dbReference>
<dbReference type="SMART" id="SM00086">
    <property type="entry name" value="PAC"/>
    <property type="match status" value="1"/>
</dbReference>
<dbReference type="InterPro" id="IPR052162">
    <property type="entry name" value="Sensor_kinase/Photoreceptor"/>
</dbReference>
<dbReference type="CDD" id="cd00130">
    <property type="entry name" value="PAS"/>
    <property type="match status" value="1"/>
</dbReference>
<gene>
    <name evidence="8" type="ORF">ASZ90_016593</name>
</gene>
<evidence type="ECO:0000256" key="4">
    <source>
        <dbReference type="ARBA" id="ARBA00022679"/>
    </source>
</evidence>
<dbReference type="CDD" id="cd00075">
    <property type="entry name" value="HATPase"/>
    <property type="match status" value="1"/>
</dbReference>
<dbReference type="PANTHER" id="PTHR43304:SF1">
    <property type="entry name" value="PAC DOMAIN-CONTAINING PROTEIN"/>
    <property type="match status" value="1"/>
</dbReference>